<dbReference type="PANTHER" id="PTHR43288">
    <property type="entry name" value="BIOTIN SYNTHASE-RELATED PROTEIN, RADICAL SAM SUPERFAMILY"/>
    <property type="match status" value="1"/>
</dbReference>
<dbReference type="PANTHER" id="PTHR43288:SF2">
    <property type="entry name" value="RADICAL SAM CORE DOMAIN-CONTAINING PROTEIN"/>
    <property type="match status" value="1"/>
</dbReference>
<dbReference type="GO" id="GO:0046872">
    <property type="term" value="F:metal ion binding"/>
    <property type="evidence" value="ECO:0007669"/>
    <property type="project" value="UniProtKB-KW"/>
</dbReference>
<dbReference type="Gene3D" id="3.20.20.70">
    <property type="entry name" value="Aldolase class I"/>
    <property type="match status" value="1"/>
</dbReference>
<keyword evidence="7" id="KW-1185">Reference proteome</keyword>
<evidence type="ECO:0000313" key="6">
    <source>
        <dbReference type="EMBL" id="RCN58867.1"/>
    </source>
</evidence>
<dbReference type="SFLD" id="SFLDG01113">
    <property type="entry name" value="Uncharacterised_Radical_SAM_Su"/>
    <property type="match status" value="1"/>
</dbReference>
<dbReference type="AlphaFoldDB" id="A0A1C2G0J8"/>
<keyword evidence="3" id="KW-0479">Metal-binding</keyword>
<dbReference type="SUPFAM" id="SSF102114">
    <property type="entry name" value="Radical SAM enzymes"/>
    <property type="match status" value="1"/>
</dbReference>
<protein>
    <submittedName>
        <fullName evidence="6">Radical SAM protein</fullName>
    </submittedName>
</protein>
<evidence type="ECO:0000256" key="1">
    <source>
        <dbReference type="ARBA" id="ARBA00001966"/>
    </source>
</evidence>
<dbReference type="InterPro" id="IPR058240">
    <property type="entry name" value="rSAM_sf"/>
</dbReference>
<dbReference type="CDD" id="cd01335">
    <property type="entry name" value="Radical_SAM"/>
    <property type="match status" value="1"/>
</dbReference>
<dbReference type="GO" id="GO:0051536">
    <property type="term" value="F:iron-sulfur cluster binding"/>
    <property type="evidence" value="ECO:0007669"/>
    <property type="project" value="UniProtKB-KW"/>
</dbReference>
<comment type="caution">
    <text evidence="6">The sequence shown here is derived from an EMBL/GenBank/DDBJ whole genome shotgun (WGS) entry which is preliminary data.</text>
</comment>
<evidence type="ECO:0000256" key="3">
    <source>
        <dbReference type="ARBA" id="ARBA00022723"/>
    </source>
</evidence>
<organism evidence="6 7">
    <name type="scientific">Acidiferrobacter thiooxydans</name>
    <dbReference type="NCBI Taxonomy" id="163359"/>
    <lineage>
        <taxon>Bacteria</taxon>
        <taxon>Pseudomonadati</taxon>
        <taxon>Pseudomonadota</taxon>
        <taxon>Gammaproteobacteria</taxon>
        <taxon>Acidiferrobacterales</taxon>
        <taxon>Acidiferrobacteraceae</taxon>
        <taxon>Acidiferrobacter</taxon>
    </lineage>
</organism>
<proteinExistence type="predicted"/>
<evidence type="ECO:0000256" key="2">
    <source>
        <dbReference type="ARBA" id="ARBA00022691"/>
    </source>
</evidence>
<dbReference type="Proteomes" id="UP000253250">
    <property type="component" value="Unassembled WGS sequence"/>
</dbReference>
<dbReference type="GO" id="GO:0003824">
    <property type="term" value="F:catalytic activity"/>
    <property type="evidence" value="ECO:0007669"/>
    <property type="project" value="InterPro"/>
</dbReference>
<evidence type="ECO:0000256" key="4">
    <source>
        <dbReference type="ARBA" id="ARBA00023004"/>
    </source>
</evidence>
<dbReference type="Pfam" id="PF04055">
    <property type="entry name" value="Radical_SAM"/>
    <property type="match status" value="1"/>
</dbReference>
<keyword evidence="4" id="KW-0408">Iron</keyword>
<keyword evidence="5" id="KW-0411">Iron-sulfur</keyword>
<accession>A0A1C2G0J8</accession>
<evidence type="ECO:0000256" key="5">
    <source>
        <dbReference type="ARBA" id="ARBA00023014"/>
    </source>
</evidence>
<dbReference type="InterPro" id="IPR013785">
    <property type="entry name" value="Aldolase_TIM"/>
</dbReference>
<comment type="cofactor">
    <cofactor evidence="1">
        <name>[4Fe-4S] cluster</name>
        <dbReference type="ChEBI" id="CHEBI:49883"/>
    </cofactor>
</comment>
<sequence length="385" mass="41816">MSAWSEILEAVEPLEDLAFDVGLVERLAASEGALPGIHFYTPTFKSYASSEIRDCGRSAWPAISITGGDCKLNCDHCKAKILEPMIPARSPEELWRAVNGVVEQGAGGMLLTGGSNHRNEVEYDRYYPTIRRIKDEFPQFRIAMHTALVDDAIAGRMADAGIDAAMMDVIGAQDTITQVYHLRRAVDDFERALEALTKTSMKVVPHIVVGLHYGQLLGEWNALEIVARHKPSALVLVVVMPTYAGELRPFATPDPHEVGQFFGDARTVLPDVPLLLGCARPAGSVKSLIDAYAVMAGVDGMAHPSDGMVELAARLERPVRVTPACCSIAVGDEVMAMSGSDSGLEIDLDEIVRHERERRAARKRQSVFGEIKVMGGEERSGCCGT</sequence>
<gene>
    <name evidence="6" type="ORF">C4900_03660</name>
</gene>
<dbReference type="SMART" id="SM00729">
    <property type="entry name" value="Elp3"/>
    <property type="match status" value="1"/>
</dbReference>
<dbReference type="STRING" id="163359.A9R16_13480"/>
<dbReference type="InterPro" id="IPR006638">
    <property type="entry name" value="Elp3/MiaA/NifB-like_rSAM"/>
</dbReference>
<dbReference type="InterPro" id="IPR007197">
    <property type="entry name" value="rSAM"/>
</dbReference>
<name>A0A1C2G0J8_9GAMM</name>
<dbReference type="EMBL" id="PSYR01000001">
    <property type="protein sequence ID" value="RCN58867.1"/>
    <property type="molecule type" value="Genomic_DNA"/>
</dbReference>
<reference evidence="6 7" key="1">
    <citation type="submission" date="2018-02" db="EMBL/GenBank/DDBJ databases">
        <title>Insights into the biology of acidophilic members of the Acidiferrobacteraceae family derived from comparative genomic analyses.</title>
        <authorList>
            <person name="Issotta F."/>
            <person name="Thyssen C."/>
            <person name="Mena C."/>
            <person name="Moya A."/>
            <person name="Bellenberg S."/>
            <person name="Sproer C."/>
            <person name="Covarrubias P.C."/>
            <person name="Sand W."/>
            <person name="Quatrini R."/>
            <person name="Vera M."/>
        </authorList>
    </citation>
    <scope>NUCLEOTIDE SEQUENCE [LARGE SCALE GENOMIC DNA]</scope>
    <source>
        <strain evidence="7">m-1</strain>
    </source>
</reference>
<dbReference type="OrthoDB" id="5420460at2"/>
<dbReference type="PROSITE" id="PS51918">
    <property type="entry name" value="RADICAL_SAM"/>
    <property type="match status" value="1"/>
</dbReference>
<dbReference type="SFLD" id="SFLDS00029">
    <property type="entry name" value="Radical_SAM"/>
    <property type="match status" value="1"/>
</dbReference>
<dbReference type="RefSeq" id="WP_065970989.1">
    <property type="nucleotide sequence ID" value="NZ_CP080624.1"/>
</dbReference>
<keyword evidence="2" id="KW-0949">S-adenosyl-L-methionine</keyword>
<evidence type="ECO:0000313" key="7">
    <source>
        <dbReference type="Proteomes" id="UP000253250"/>
    </source>
</evidence>